<dbReference type="Pfam" id="PF13419">
    <property type="entry name" value="HAD_2"/>
    <property type="match status" value="1"/>
</dbReference>
<dbReference type="SFLD" id="SFLDG01129">
    <property type="entry name" value="C1.5:_HAD__Beta-PGM__Phosphata"/>
    <property type="match status" value="1"/>
</dbReference>
<dbReference type="InterPro" id="IPR006439">
    <property type="entry name" value="HAD-SF_hydro_IA"/>
</dbReference>
<dbReference type="RefSeq" id="WP_084411836.1">
    <property type="nucleotide sequence ID" value="NZ_FWXR01000020.1"/>
</dbReference>
<dbReference type="Proteomes" id="UP000192656">
    <property type="component" value="Unassembled WGS sequence"/>
</dbReference>
<dbReference type="GO" id="GO:0006281">
    <property type="term" value="P:DNA repair"/>
    <property type="evidence" value="ECO:0007669"/>
    <property type="project" value="TreeGrafter"/>
</dbReference>
<dbReference type="InterPro" id="IPR036412">
    <property type="entry name" value="HAD-like_sf"/>
</dbReference>
<dbReference type="Gene3D" id="3.40.50.1000">
    <property type="entry name" value="HAD superfamily/HAD-like"/>
    <property type="match status" value="1"/>
</dbReference>
<dbReference type="PANTHER" id="PTHR43434">
    <property type="entry name" value="PHOSPHOGLYCOLATE PHOSPHATASE"/>
    <property type="match status" value="1"/>
</dbReference>
<sequence length="241" mass="25499">MKAILFDCDGTIADSAGLICTIMDRSFEAHGLTPPAWESTRAIIGLSLDKAILALRPSLGEADVAALVAGYRHQYRAERARPDFVEHLFPGMRDLVLELSAQDEVFVGMVTGKSRRGVAAITAAHGLTDAFTIIRTADDCPSKPHPAMVLECCAQVGLAPADAIVVGDTTFDMEMARTAGSAALGVAWGSHHREQLERSGAQAVATDVPELRQALAAFIEGGWGIRGTGLDTAPTTAKTWS</sequence>
<evidence type="ECO:0000313" key="2">
    <source>
        <dbReference type="Proteomes" id="UP000192656"/>
    </source>
</evidence>
<dbReference type="GO" id="GO:0005829">
    <property type="term" value="C:cytosol"/>
    <property type="evidence" value="ECO:0007669"/>
    <property type="project" value="TreeGrafter"/>
</dbReference>
<evidence type="ECO:0000313" key="1">
    <source>
        <dbReference type="EMBL" id="SMD03706.1"/>
    </source>
</evidence>
<dbReference type="NCBIfam" id="TIGR01549">
    <property type="entry name" value="HAD-SF-IA-v1"/>
    <property type="match status" value="1"/>
</dbReference>
<dbReference type="PANTHER" id="PTHR43434:SF24">
    <property type="entry name" value="HYDROLASE-RELATED"/>
    <property type="match status" value="1"/>
</dbReference>
<dbReference type="EMBL" id="FWXR01000020">
    <property type="protein sequence ID" value="SMD03706.1"/>
    <property type="molecule type" value="Genomic_DNA"/>
</dbReference>
<dbReference type="InterPro" id="IPR050155">
    <property type="entry name" value="HAD-like_hydrolase_sf"/>
</dbReference>
<dbReference type="InterPro" id="IPR041492">
    <property type="entry name" value="HAD_2"/>
</dbReference>
<dbReference type="AlphaFoldDB" id="A0A1W2E374"/>
<dbReference type="STRING" id="937218.SAMN06297251_12017"/>
<dbReference type="InterPro" id="IPR023214">
    <property type="entry name" value="HAD_sf"/>
</dbReference>
<proteinExistence type="predicted"/>
<reference evidence="1 2" key="1">
    <citation type="submission" date="2017-04" db="EMBL/GenBank/DDBJ databases">
        <authorList>
            <person name="Afonso C.L."/>
            <person name="Miller P.J."/>
            <person name="Scott M.A."/>
            <person name="Spackman E."/>
            <person name="Goraichik I."/>
            <person name="Dimitrov K.M."/>
            <person name="Suarez D.L."/>
            <person name="Swayne D.E."/>
        </authorList>
    </citation>
    <scope>NUCLEOTIDE SEQUENCE [LARGE SCALE GENOMIC DNA]</scope>
    <source>
        <strain evidence="1 2">CGMCC 1.10972</strain>
    </source>
</reference>
<gene>
    <name evidence="1" type="ORF">SAMN06297251_12017</name>
</gene>
<keyword evidence="2" id="KW-1185">Reference proteome</keyword>
<organism evidence="1 2">
    <name type="scientific">Fulvimarina manganoxydans</name>
    <dbReference type="NCBI Taxonomy" id="937218"/>
    <lineage>
        <taxon>Bacteria</taxon>
        <taxon>Pseudomonadati</taxon>
        <taxon>Pseudomonadota</taxon>
        <taxon>Alphaproteobacteria</taxon>
        <taxon>Hyphomicrobiales</taxon>
        <taxon>Aurantimonadaceae</taxon>
        <taxon>Fulvimarina</taxon>
    </lineage>
</organism>
<dbReference type="SUPFAM" id="SSF56784">
    <property type="entry name" value="HAD-like"/>
    <property type="match status" value="1"/>
</dbReference>
<dbReference type="Gene3D" id="1.10.150.240">
    <property type="entry name" value="Putative phosphatase, domain 2"/>
    <property type="match status" value="1"/>
</dbReference>
<protein>
    <submittedName>
        <fullName evidence="1">Phosphoglycolate phosphatase</fullName>
    </submittedName>
</protein>
<accession>A0A1W2E374</accession>
<dbReference type="SFLD" id="SFLDG01135">
    <property type="entry name" value="C1.5.6:_HAD__Beta-PGM__Phospha"/>
    <property type="match status" value="1"/>
</dbReference>
<name>A0A1W2E374_9HYPH</name>
<dbReference type="OrthoDB" id="9782449at2"/>
<dbReference type="GO" id="GO:0008967">
    <property type="term" value="F:phosphoglycolate phosphatase activity"/>
    <property type="evidence" value="ECO:0007669"/>
    <property type="project" value="TreeGrafter"/>
</dbReference>
<dbReference type="InterPro" id="IPR023198">
    <property type="entry name" value="PGP-like_dom2"/>
</dbReference>
<dbReference type="SFLD" id="SFLDS00003">
    <property type="entry name" value="Haloacid_Dehalogenase"/>
    <property type="match status" value="1"/>
</dbReference>